<evidence type="ECO:0000259" key="9">
    <source>
        <dbReference type="Pfam" id="PF00108"/>
    </source>
</evidence>
<evidence type="ECO:0000313" key="11">
    <source>
        <dbReference type="EMBL" id="OIV35668.1"/>
    </source>
</evidence>
<feature type="domain" description="Thiolase C-terminal" evidence="10">
    <location>
        <begin position="279"/>
        <end position="399"/>
    </location>
</feature>
<dbReference type="SUPFAM" id="SSF53901">
    <property type="entry name" value="Thiolase-like"/>
    <property type="match status" value="2"/>
</dbReference>
<dbReference type="Pfam" id="PF00108">
    <property type="entry name" value="Thiolase_N"/>
    <property type="match status" value="1"/>
</dbReference>
<protein>
    <recommendedName>
        <fullName evidence="6">Probable acetyl-CoA acetyltransferase</fullName>
        <ecNumber evidence="2">2.3.1.9</ecNumber>
    </recommendedName>
    <alternativeName>
        <fullName evidence="5">Acetoacetyl-CoA thiolase</fullName>
    </alternativeName>
</protein>
<evidence type="ECO:0000256" key="1">
    <source>
        <dbReference type="ARBA" id="ARBA00010982"/>
    </source>
</evidence>
<dbReference type="GO" id="GO:0003985">
    <property type="term" value="F:acetyl-CoA C-acetyltransferase activity"/>
    <property type="evidence" value="ECO:0007669"/>
    <property type="project" value="UniProtKB-EC"/>
</dbReference>
<sequence length="401" mass="40979">MAAQHVDRDRTAVLVAGARTPMGRLLGSLKSLSGVQLGAAAIRGALERAGVAPEQVEYVIMGQVLQAGAGQMPARQAAVAAGIPMTVPALTVNKVCLSGLDAIALAAQLVRAGEFEVLVAGGQESMTNAPHLLPGSRTGSKYGAIEMLDSMEYDGLTDAYDKVSMGESTERHNARLGIAREAQDAFAARSHQRAAAAQKNGVLDEEIVPVEIPQRKGDPVRVAVDEGVRPGTTAEALAGLRPAFGRDGTITAGTASQISDGAAAVVVMSRAKAEELGLEWLAEIGAHGNVAGPDNSLHAQPANAIKDALRKEGLGVGDLDVVEINEAFAAVAVHSMAELGVDEEKVNPNGGAIALGHPLGMSGARIVLHAALELKRRGGGVAAAGLCGGGGQGDALVLRRR</sequence>
<comment type="similarity">
    <text evidence="1 8">Belongs to the thiolase-like superfamily. Thiolase family.</text>
</comment>
<evidence type="ECO:0000256" key="2">
    <source>
        <dbReference type="ARBA" id="ARBA00012705"/>
    </source>
</evidence>
<dbReference type="InterPro" id="IPR020610">
    <property type="entry name" value="Thiolase_AS"/>
</dbReference>
<evidence type="ECO:0000256" key="8">
    <source>
        <dbReference type="RuleBase" id="RU003557"/>
    </source>
</evidence>
<dbReference type="STRING" id="1428644.BIV57_20400"/>
<keyword evidence="3 8" id="KW-0808">Transferase</keyword>
<accession>A0A1J7C262</accession>
<dbReference type="FunFam" id="3.40.47.10:FF:000010">
    <property type="entry name" value="Acetyl-CoA acetyltransferase (Thiolase)"/>
    <property type="match status" value="1"/>
</dbReference>
<feature type="domain" description="Thiolase N-terminal" evidence="9">
    <location>
        <begin position="13"/>
        <end position="270"/>
    </location>
</feature>
<feature type="active site" description="Proton acceptor" evidence="7">
    <location>
        <position position="357"/>
    </location>
</feature>
<evidence type="ECO:0000256" key="5">
    <source>
        <dbReference type="ARBA" id="ARBA00030755"/>
    </source>
</evidence>
<dbReference type="InterPro" id="IPR020617">
    <property type="entry name" value="Thiolase_C"/>
</dbReference>
<name>A0A1J7C262_9ACTN</name>
<dbReference type="EMBL" id="MLCF01000137">
    <property type="protein sequence ID" value="OIV35668.1"/>
    <property type="molecule type" value="Genomic_DNA"/>
</dbReference>
<dbReference type="InterPro" id="IPR020613">
    <property type="entry name" value="Thiolase_CS"/>
</dbReference>
<dbReference type="InterPro" id="IPR002155">
    <property type="entry name" value="Thiolase"/>
</dbReference>
<dbReference type="RefSeq" id="WP_071658384.1">
    <property type="nucleotide sequence ID" value="NZ_MLCF01000137.1"/>
</dbReference>
<keyword evidence="12" id="KW-1185">Reference proteome</keyword>
<feature type="active site" description="Proton acceptor" evidence="7">
    <location>
        <position position="387"/>
    </location>
</feature>
<evidence type="ECO:0000256" key="4">
    <source>
        <dbReference type="ARBA" id="ARBA00023315"/>
    </source>
</evidence>
<dbReference type="PANTHER" id="PTHR18919:SF107">
    <property type="entry name" value="ACETYL-COA ACETYLTRANSFERASE, CYTOSOLIC"/>
    <property type="match status" value="1"/>
</dbReference>
<dbReference type="PANTHER" id="PTHR18919">
    <property type="entry name" value="ACETYL-COA C-ACYLTRANSFERASE"/>
    <property type="match status" value="1"/>
</dbReference>
<dbReference type="Pfam" id="PF02803">
    <property type="entry name" value="Thiolase_C"/>
    <property type="match status" value="1"/>
</dbReference>
<evidence type="ECO:0000259" key="10">
    <source>
        <dbReference type="Pfam" id="PF02803"/>
    </source>
</evidence>
<reference evidence="11 12" key="1">
    <citation type="submission" date="2016-10" db="EMBL/GenBank/DDBJ databases">
        <title>Genome sequence of Streptomyces gilvigriseus MUSC 26.</title>
        <authorList>
            <person name="Lee L.-H."/>
            <person name="Ser H.-L."/>
        </authorList>
    </citation>
    <scope>NUCLEOTIDE SEQUENCE [LARGE SCALE GENOMIC DNA]</scope>
    <source>
        <strain evidence="11 12">MUSC 26</strain>
    </source>
</reference>
<proteinExistence type="inferred from homology"/>
<dbReference type="PROSITE" id="PS00099">
    <property type="entry name" value="THIOLASE_3"/>
    <property type="match status" value="1"/>
</dbReference>
<dbReference type="InterPro" id="IPR020615">
    <property type="entry name" value="Thiolase_acyl_enz_int_AS"/>
</dbReference>
<dbReference type="CDD" id="cd00751">
    <property type="entry name" value="thiolase"/>
    <property type="match status" value="1"/>
</dbReference>
<dbReference type="Proteomes" id="UP000243342">
    <property type="component" value="Unassembled WGS sequence"/>
</dbReference>
<organism evidence="11 12">
    <name type="scientific">Mangrovactinospora gilvigrisea</name>
    <dbReference type="NCBI Taxonomy" id="1428644"/>
    <lineage>
        <taxon>Bacteria</taxon>
        <taxon>Bacillati</taxon>
        <taxon>Actinomycetota</taxon>
        <taxon>Actinomycetes</taxon>
        <taxon>Kitasatosporales</taxon>
        <taxon>Streptomycetaceae</taxon>
        <taxon>Mangrovactinospora</taxon>
    </lineage>
</organism>
<feature type="active site" description="Acyl-thioester intermediate" evidence="7">
    <location>
        <position position="96"/>
    </location>
</feature>
<dbReference type="PROSITE" id="PS00098">
    <property type="entry name" value="THIOLASE_1"/>
    <property type="match status" value="1"/>
</dbReference>
<dbReference type="NCBIfam" id="TIGR01930">
    <property type="entry name" value="AcCoA-C-Actrans"/>
    <property type="match status" value="1"/>
</dbReference>
<dbReference type="EC" id="2.3.1.9" evidence="2"/>
<dbReference type="PROSITE" id="PS00737">
    <property type="entry name" value="THIOLASE_2"/>
    <property type="match status" value="1"/>
</dbReference>
<keyword evidence="4 8" id="KW-0012">Acyltransferase</keyword>
<dbReference type="AlphaFoldDB" id="A0A1J7C262"/>
<evidence type="ECO:0000256" key="6">
    <source>
        <dbReference type="ARBA" id="ARBA00040529"/>
    </source>
</evidence>
<dbReference type="InterPro" id="IPR020616">
    <property type="entry name" value="Thiolase_N"/>
</dbReference>
<dbReference type="Gene3D" id="3.40.47.10">
    <property type="match status" value="2"/>
</dbReference>
<gene>
    <name evidence="11" type="ORF">BIV57_20400</name>
</gene>
<dbReference type="InterPro" id="IPR016039">
    <property type="entry name" value="Thiolase-like"/>
</dbReference>
<comment type="caution">
    <text evidence="11">The sequence shown here is derived from an EMBL/GenBank/DDBJ whole genome shotgun (WGS) entry which is preliminary data.</text>
</comment>
<evidence type="ECO:0000256" key="7">
    <source>
        <dbReference type="PIRSR" id="PIRSR000429-1"/>
    </source>
</evidence>
<evidence type="ECO:0000313" key="12">
    <source>
        <dbReference type="Proteomes" id="UP000243342"/>
    </source>
</evidence>
<evidence type="ECO:0000256" key="3">
    <source>
        <dbReference type="ARBA" id="ARBA00022679"/>
    </source>
</evidence>
<dbReference type="PIRSF" id="PIRSF000429">
    <property type="entry name" value="Ac-CoA_Ac_transf"/>
    <property type="match status" value="1"/>
</dbReference>
<dbReference type="OrthoDB" id="9764638at2"/>